<evidence type="ECO:0000256" key="2">
    <source>
        <dbReference type="ARBA" id="ARBA00022679"/>
    </source>
</evidence>
<dbReference type="EMBL" id="JBCITM010000001">
    <property type="protein sequence ID" value="MEN1758892.1"/>
    <property type="molecule type" value="Genomic_DNA"/>
</dbReference>
<dbReference type="Gene3D" id="3.40.50.150">
    <property type="entry name" value="Vaccinia Virus protein VP39"/>
    <property type="match status" value="1"/>
</dbReference>
<dbReference type="RefSeq" id="WP_343184278.1">
    <property type="nucleotide sequence ID" value="NZ_JBCITM010000001.1"/>
</dbReference>
<evidence type="ECO:0000313" key="4">
    <source>
        <dbReference type="EMBL" id="MEN1758892.1"/>
    </source>
</evidence>
<sequence length="298" mass="34146">MIHKSRFYTKMIFKMLKKEVVNQEDYKASYNEVANTYQDWIEQMGKFTDQMIMPAILSNETAGQKPIRVLDFACGTGYISRKIVGMGVPCEITAVDISEKMLEHCADLSDQGVKLVHMDGITFLNETEETFDVILCGWALPYFPHKVLLKKFRERLADGGIVGVIANRTGTLHKMEEIFLRVMAKNPENVRKPMDISLQLPKGREGLENWFRHHGFVAVEIDEGEAIFSFDTPEKLLAWLNETGALAGTMQIFNNYEKVKGDILREIEKEKCRDHQYEINHNFVYGIFRNGGVNGEHT</sequence>
<comment type="caution">
    <text evidence="4">The sequence shown here is derived from an EMBL/GenBank/DDBJ whole genome shotgun (WGS) entry which is preliminary data.</text>
</comment>
<reference evidence="4 5" key="1">
    <citation type="submission" date="2024-04" db="EMBL/GenBank/DDBJ databases">
        <title>Genome sequencing and metabolic network reconstruction of aminoacids and betaine degradation by Anoxynatronum sibiricum.</title>
        <authorList>
            <person name="Detkova E.N."/>
            <person name="Boltjanskaja Y.V."/>
            <person name="Mardanov A.V."/>
            <person name="Kevbrin V."/>
        </authorList>
    </citation>
    <scope>NUCLEOTIDE SEQUENCE [LARGE SCALE GENOMIC DNA]</scope>
    <source>
        <strain evidence="4 5">Z-7981</strain>
    </source>
</reference>
<dbReference type="InterPro" id="IPR041698">
    <property type="entry name" value="Methyltransf_25"/>
</dbReference>
<keyword evidence="5" id="KW-1185">Reference proteome</keyword>
<dbReference type="InterPro" id="IPR029063">
    <property type="entry name" value="SAM-dependent_MTases_sf"/>
</dbReference>
<name>A0ABU9VP06_9CLOT</name>
<keyword evidence="1 4" id="KW-0489">Methyltransferase</keyword>
<dbReference type="GO" id="GO:0008168">
    <property type="term" value="F:methyltransferase activity"/>
    <property type="evidence" value="ECO:0007669"/>
    <property type="project" value="UniProtKB-KW"/>
</dbReference>
<gene>
    <name evidence="4" type="ORF">AAIG11_00265</name>
</gene>
<dbReference type="Proteomes" id="UP001407405">
    <property type="component" value="Unassembled WGS sequence"/>
</dbReference>
<evidence type="ECO:0000259" key="3">
    <source>
        <dbReference type="Pfam" id="PF13649"/>
    </source>
</evidence>
<evidence type="ECO:0000313" key="5">
    <source>
        <dbReference type="Proteomes" id="UP001407405"/>
    </source>
</evidence>
<organism evidence="4 5">
    <name type="scientific">Anoxynatronum sibiricum</name>
    <dbReference type="NCBI Taxonomy" id="210623"/>
    <lineage>
        <taxon>Bacteria</taxon>
        <taxon>Bacillati</taxon>
        <taxon>Bacillota</taxon>
        <taxon>Clostridia</taxon>
        <taxon>Eubacteriales</taxon>
        <taxon>Clostridiaceae</taxon>
        <taxon>Anoxynatronum</taxon>
    </lineage>
</organism>
<keyword evidence="2" id="KW-0808">Transferase</keyword>
<dbReference type="Pfam" id="PF13649">
    <property type="entry name" value="Methyltransf_25"/>
    <property type="match status" value="1"/>
</dbReference>
<dbReference type="PANTHER" id="PTHR43861">
    <property type="entry name" value="TRANS-ACONITATE 2-METHYLTRANSFERASE-RELATED"/>
    <property type="match status" value="1"/>
</dbReference>
<dbReference type="PANTHER" id="PTHR43861:SF1">
    <property type="entry name" value="TRANS-ACONITATE 2-METHYLTRANSFERASE"/>
    <property type="match status" value="1"/>
</dbReference>
<dbReference type="CDD" id="cd02440">
    <property type="entry name" value="AdoMet_MTases"/>
    <property type="match status" value="1"/>
</dbReference>
<dbReference type="SUPFAM" id="SSF53335">
    <property type="entry name" value="S-adenosyl-L-methionine-dependent methyltransferases"/>
    <property type="match status" value="1"/>
</dbReference>
<feature type="domain" description="Methyltransferase" evidence="3">
    <location>
        <begin position="69"/>
        <end position="160"/>
    </location>
</feature>
<evidence type="ECO:0000256" key="1">
    <source>
        <dbReference type="ARBA" id="ARBA00022603"/>
    </source>
</evidence>
<dbReference type="GO" id="GO:0032259">
    <property type="term" value="P:methylation"/>
    <property type="evidence" value="ECO:0007669"/>
    <property type="project" value="UniProtKB-KW"/>
</dbReference>
<proteinExistence type="predicted"/>
<protein>
    <submittedName>
        <fullName evidence="4">Methyltransferase domain-containing protein</fullName>
    </submittedName>
</protein>
<accession>A0ABU9VP06</accession>